<evidence type="ECO:0000256" key="6">
    <source>
        <dbReference type="SAM" id="Coils"/>
    </source>
</evidence>
<feature type="chain" id="PRO_5016018501" evidence="7">
    <location>
        <begin position="30"/>
        <end position="306"/>
    </location>
</feature>
<comment type="subcellular location">
    <subcellularLocation>
        <location evidence="1">Cell envelope</location>
    </subcellularLocation>
</comment>
<feature type="domain" description="Fe/B12 periplasmic-binding" evidence="8">
    <location>
        <begin position="47"/>
        <end position="306"/>
    </location>
</feature>
<protein>
    <submittedName>
        <fullName evidence="9 10">Substrate-binding protein</fullName>
    </submittedName>
</protein>
<keyword evidence="6" id="KW-0175">Coiled coil</keyword>
<reference evidence="9 12" key="2">
    <citation type="submission" date="2020-10" db="EMBL/GenBank/DDBJ databases">
        <title>Genome sequences of Pseudomonas isolates.</title>
        <authorList>
            <person name="Wessels L."/>
            <person name="Reich F."/>
            <person name="Hammerl J."/>
        </authorList>
    </citation>
    <scope>NUCLEOTIDE SEQUENCE [LARGE SCALE GENOMIC DNA]</scope>
    <source>
        <strain evidence="9 12">20-MO00624-0</strain>
    </source>
</reference>
<sequence length="306" mass="32946">MKRVDSSIFRLSVLLCSLVLTTTAGSALAATVSTAHGELKTPDTPKRVVVLDEAAMDTALAVGIKPVATLASRGGTSVSNYLQDQAGQPAIVGTAREINLEAVFNQKPDLILARQDLPQEQYAKLSLIAPTVVPKGGESLADWRANAELYAQALNRSDELKKQFDQIDQRVAKLKTQVKPGQVLSVVRWNPQGPMVMSSHLFAGQLLEQLGFASTQLASELKDRPHSDILSLENLSSADGDWIFLATLNEKGDEALEAARKQPAFTRLKAVQAKQVATVDGQVWSSGSGPLAAERVLDDVERIVLK</sequence>
<keyword evidence="3" id="KW-0813">Transport</keyword>
<organism evidence="10 11">
    <name type="scientific">Pseudomonas luteola</name>
    <dbReference type="NCBI Taxonomy" id="47886"/>
    <lineage>
        <taxon>Bacteria</taxon>
        <taxon>Pseudomonadati</taxon>
        <taxon>Pseudomonadota</taxon>
        <taxon>Gammaproteobacteria</taxon>
        <taxon>Pseudomonadales</taxon>
        <taxon>Pseudomonadaceae</taxon>
        <taxon>Pseudomonas</taxon>
    </lineage>
</organism>
<evidence type="ECO:0000256" key="2">
    <source>
        <dbReference type="ARBA" id="ARBA00008814"/>
    </source>
</evidence>
<dbReference type="GO" id="GO:1901678">
    <property type="term" value="P:iron coordination entity transport"/>
    <property type="evidence" value="ECO:0007669"/>
    <property type="project" value="UniProtKB-ARBA"/>
</dbReference>
<evidence type="ECO:0000313" key="10">
    <source>
        <dbReference type="EMBL" id="SPZ16451.1"/>
    </source>
</evidence>
<dbReference type="EMBL" id="UAUF01000015">
    <property type="protein sequence ID" value="SPZ16451.1"/>
    <property type="molecule type" value="Genomic_DNA"/>
</dbReference>
<dbReference type="RefSeq" id="WP_010798944.1">
    <property type="nucleotide sequence ID" value="NZ_FQYS01000006.1"/>
</dbReference>
<dbReference type="Proteomes" id="UP000626180">
    <property type="component" value="Unassembled WGS sequence"/>
</dbReference>
<gene>
    <name evidence="10" type="primary">yfiY</name>
    <name evidence="9" type="ORF">IRZ65_11935</name>
    <name evidence="10" type="ORF">NCTC11842_05484</name>
</gene>
<dbReference type="GO" id="GO:0030288">
    <property type="term" value="C:outer membrane-bounded periplasmic space"/>
    <property type="evidence" value="ECO:0007669"/>
    <property type="project" value="TreeGrafter"/>
</dbReference>
<feature type="signal peptide" evidence="7">
    <location>
        <begin position="1"/>
        <end position="29"/>
    </location>
</feature>
<evidence type="ECO:0000256" key="5">
    <source>
        <dbReference type="ARBA" id="ARBA00022729"/>
    </source>
</evidence>
<evidence type="ECO:0000313" key="11">
    <source>
        <dbReference type="Proteomes" id="UP000250443"/>
    </source>
</evidence>
<evidence type="ECO:0000259" key="8">
    <source>
        <dbReference type="PROSITE" id="PS50983"/>
    </source>
</evidence>
<dbReference type="AlphaFoldDB" id="A0A2X2DBU0"/>
<reference evidence="10 11" key="1">
    <citation type="submission" date="2018-06" db="EMBL/GenBank/DDBJ databases">
        <authorList>
            <consortium name="Pathogen Informatics"/>
            <person name="Doyle S."/>
        </authorList>
    </citation>
    <scope>NUCLEOTIDE SEQUENCE [LARGE SCALE GENOMIC DNA]</scope>
    <source>
        <strain evidence="10 11">NCTC11842</strain>
    </source>
</reference>
<dbReference type="PANTHER" id="PTHR30532:SF1">
    <property type="entry name" value="IRON(3+)-HYDROXAMATE-BINDING PROTEIN FHUD"/>
    <property type="match status" value="1"/>
</dbReference>
<evidence type="ECO:0000256" key="3">
    <source>
        <dbReference type="ARBA" id="ARBA00022448"/>
    </source>
</evidence>
<keyword evidence="4" id="KW-0408">Iron</keyword>
<keyword evidence="5 7" id="KW-0732">Signal</keyword>
<evidence type="ECO:0000256" key="4">
    <source>
        <dbReference type="ARBA" id="ARBA00022496"/>
    </source>
</evidence>
<feature type="coiled-coil region" evidence="6">
    <location>
        <begin position="150"/>
        <end position="177"/>
    </location>
</feature>
<dbReference type="InterPro" id="IPR002491">
    <property type="entry name" value="ABC_transptr_periplasmic_BD"/>
</dbReference>
<evidence type="ECO:0000256" key="7">
    <source>
        <dbReference type="SAM" id="SignalP"/>
    </source>
</evidence>
<dbReference type="CDD" id="cd01146">
    <property type="entry name" value="FhuD"/>
    <property type="match status" value="1"/>
</dbReference>
<keyword evidence="12" id="KW-1185">Reference proteome</keyword>
<accession>A0A2X2DBU0</accession>
<evidence type="ECO:0000256" key="1">
    <source>
        <dbReference type="ARBA" id="ARBA00004196"/>
    </source>
</evidence>
<dbReference type="SUPFAM" id="SSF53807">
    <property type="entry name" value="Helical backbone' metal receptor"/>
    <property type="match status" value="1"/>
</dbReference>
<keyword evidence="4" id="KW-0410">Iron transport</keyword>
<dbReference type="PROSITE" id="PS50983">
    <property type="entry name" value="FE_B12_PBP"/>
    <property type="match status" value="1"/>
</dbReference>
<keyword evidence="4" id="KW-0406">Ion transport</keyword>
<dbReference type="Proteomes" id="UP000250443">
    <property type="component" value="Unassembled WGS sequence"/>
</dbReference>
<name>A0A2X2DBU0_PSELU</name>
<dbReference type="Pfam" id="PF01497">
    <property type="entry name" value="Peripla_BP_2"/>
    <property type="match status" value="1"/>
</dbReference>
<dbReference type="Gene3D" id="3.40.50.1980">
    <property type="entry name" value="Nitrogenase molybdenum iron protein domain"/>
    <property type="match status" value="2"/>
</dbReference>
<evidence type="ECO:0000313" key="9">
    <source>
        <dbReference type="EMBL" id="MBF8641394.1"/>
    </source>
</evidence>
<dbReference type="InterPro" id="IPR051313">
    <property type="entry name" value="Bact_iron-sidero_bind"/>
</dbReference>
<dbReference type="PANTHER" id="PTHR30532">
    <property type="entry name" value="IRON III DICITRATE-BINDING PERIPLASMIC PROTEIN"/>
    <property type="match status" value="1"/>
</dbReference>
<dbReference type="EMBL" id="JADMCD010000005">
    <property type="protein sequence ID" value="MBF8641394.1"/>
    <property type="molecule type" value="Genomic_DNA"/>
</dbReference>
<evidence type="ECO:0000313" key="12">
    <source>
        <dbReference type="Proteomes" id="UP000626180"/>
    </source>
</evidence>
<proteinExistence type="inferred from homology"/>
<comment type="similarity">
    <text evidence="2">Belongs to the bacterial solute-binding protein 8 family.</text>
</comment>